<reference evidence="5 6" key="1">
    <citation type="journal article" date="2018" name="Nat. Ecol. Evol.">
        <title>Pezizomycetes genomes reveal the molecular basis of ectomycorrhizal truffle lifestyle.</title>
        <authorList>
            <person name="Murat C."/>
            <person name="Payen T."/>
            <person name="Noel B."/>
            <person name="Kuo A."/>
            <person name="Morin E."/>
            <person name="Chen J."/>
            <person name="Kohler A."/>
            <person name="Krizsan K."/>
            <person name="Balestrini R."/>
            <person name="Da Silva C."/>
            <person name="Montanini B."/>
            <person name="Hainaut M."/>
            <person name="Levati E."/>
            <person name="Barry K.W."/>
            <person name="Belfiori B."/>
            <person name="Cichocki N."/>
            <person name="Clum A."/>
            <person name="Dockter R.B."/>
            <person name="Fauchery L."/>
            <person name="Guy J."/>
            <person name="Iotti M."/>
            <person name="Le Tacon F."/>
            <person name="Lindquist E.A."/>
            <person name="Lipzen A."/>
            <person name="Malagnac F."/>
            <person name="Mello A."/>
            <person name="Molinier V."/>
            <person name="Miyauchi S."/>
            <person name="Poulain J."/>
            <person name="Riccioni C."/>
            <person name="Rubini A."/>
            <person name="Sitrit Y."/>
            <person name="Splivallo R."/>
            <person name="Traeger S."/>
            <person name="Wang M."/>
            <person name="Zifcakova L."/>
            <person name="Wipf D."/>
            <person name="Zambonelli A."/>
            <person name="Paolocci F."/>
            <person name="Nowrousian M."/>
            <person name="Ottonello S."/>
            <person name="Baldrian P."/>
            <person name="Spatafora J.W."/>
            <person name="Henrissat B."/>
            <person name="Nagy L.G."/>
            <person name="Aury J.M."/>
            <person name="Wincker P."/>
            <person name="Grigoriev I.V."/>
            <person name="Bonfante P."/>
            <person name="Martin F.M."/>
        </authorList>
    </citation>
    <scope>NUCLEOTIDE SEQUENCE [LARGE SCALE GENOMIC DNA]</scope>
    <source>
        <strain evidence="5 6">CCBAS932</strain>
    </source>
</reference>
<dbReference type="AlphaFoldDB" id="A0A3N4KKZ7"/>
<keyword evidence="3" id="KW-0809">Transit peptide</keyword>
<dbReference type="EMBL" id="ML119137">
    <property type="protein sequence ID" value="RPB11243.1"/>
    <property type="molecule type" value="Genomic_DNA"/>
</dbReference>
<sequence>MASPLRHLALRHLPRTTTTTTASSSLLTTPQRRAARAVDIRHITTRPSPAILEKYRAKLDAKLKAEGVSSFDELKAAYKDKIEQLRKEAAIELPRGPAAVEAGLAQPPPPVPTPAVVAEAARRASAVPGIKSLSSYVDVEKLRALPGPKEIEFIWRARFVGDGDSLCAAIPHEKYAKMEADAKKHPMFILPLPREGQGIEMQFLQWSFPSSTSSTMIFTSLAQYRLHGEFAVPHTTLTHHLELAHEKGVVLAQGSVNRDAGVSADEARLLLIALQKFYGAGGDETGLRRRRLLEMFSSGDRAFRVEDLVEEVERID</sequence>
<dbReference type="PANTHER" id="PTHR13126">
    <property type="entry name" value="CHAPERONE ATP11"/>
    <property type="match status" value="1"/>
</dbReference>
<dbReference type="PANTHER" id="PTHR13126:SF0">
    <property type="entry name" value="ATP SYNTHASE MITOCHONDRIAL F1 COMPLEX ASSEMBLY FACTOR 1"/>
    <property type="match status" value="1"/>
</dbReference>
<dbReference type="STRING" id="1392247.A0A3N4KKZ7"/>
<dbReference type="FunCoup" id="A0A3N4KKZ7">
    <property type="interactions" value="298"/>
</dbReference>
<dbReference type="Proteomes" id="UP000277580">
    <property type="component" value="Unassembled WGS sequence"/>
</dbReference>
<name>A0A3N4KKZ7_9PEZI</name>
<evidence type="ECO:0000313" key="6">
    <source>
        <dbReference type="Proteomes" id="UP000277580"/>
    </source>
</evidence>
<proteinExistence type="inferred from homology"/>
<dbReference type="Pfam" id="PF06644">
    <property type="entry name" value="ATP11"/>
    <property type="match status" value="1"/>
</dbReference>
<evidence type="ECO:0000256" key="4">
    <source>
        <dbReference type="ARBA" id="ARBA00023128"/>
    </source>
</evidence>
<dbReference type="GO" id="GO:0033615">
    <property type="term" value="P:mitochondrial proton-transporting ATP synthase complex assembly"/>
    <property type="evidence" value="ECO:0007669"/>
    <property type="project" value="TreeGrafter"/>
</dbReference>
<evidence type="ECO:0000256" key="2">
    <source>
        <dbReference type="ARBA" id="ARBA00009116"/>
    </source>
</evidence>
<keyword evidence="4" id="KW-0496">Mitochondrion</keyword>
<keyword evidence="6" id="KW-1185">Reference proteome</keyword>
<dbReference type="GO" id="GO:0005739">
    <property type="term" value="C:mitochondrion"/>
    <property type="evidence" value="ECO:0007669"/>
    <property type="project" value="UniProtKB-SubCell"/>
</dbReference>
<dbReference type="OrthoDB" id="16535at2759"/>
<dbReference type="InterPro" id="IPR010591">
    <property type="entry name" value="ATP11"/>
</dbReference>
<organism evidence="5 6">
    <name type="scientific">Morchella conica CCBAS932</name>
    <dbReference type="NCBI Taxonomy" id="1392247"/>
    <lineage>
        <taxon>Eukaryota</taxon>
        <taxon>Fungi</taxon>
        <taxon>Dikarya</taxon>
        <taxon>Ascomycota</taxon>
        <taxon>Pezizomycotina</taxon>
        <taxon>Pezizomycetes</taxon>
        <taxon>Pezizales</taxon>
        <taxon>Morchellaceae</taxon>
        <taxon>Morchella</taxon>
    </lineage>
</organism>
<evidence type="ECO:0000256" key="3">
    <source>
        <dbReference type="ARBA" id="ARBA00022946"/>
    </source>
</evidence>
<accession>A0A3N4KKZ7</accession>
<evidence type="ECO:0000256" key="1">
    <source>
        <dbReference type="ARBA" id="ARBA00004173"/>
    </source>
</evidence>
<protein>
    <submittedName>
        <fullName evidence="5">ATP11-domain-containing protein</fullName>
    </submittedName>
</protein>
<evidence type="ECO:0000313" key="5">
    <source>
        <dbReference type="EMBL" id="RPB11243.1"/>
    </source>
</evidence>
<gene>
    <name evidence="5" type="ORF">P167DRAFT_536972</name>
</gene>
<dbReference type="InParanoid" id="A0A3N4KKZ7"/>
<comment type="subcellular location">
    <subcellularLocation>
        <location evidence="1">Mitochondrion</location>
    </subcellularLocation>
</comment>
<comment type="similarity">
    <text evidence="2">Belongs to the ATP11 family.</text>
</comment>